<dbReference type="InterPro" id="IPR001851">
    <property type="entry name" value="ABC_transp_permease"/>
</dbReference>
<dbReference type="GO" id="GO:0042941">
    <property type="term" value="P:D-alanine transmembrane transport"/>
    <property type="evidence" value="ECO:0007669"/>
    <property type="project" value="TreeGrafter"/>
</dbReference>
<keyword evidence="5 10" id="KW-0812">Transmembrane</keyword>
<dbReference type="Proteomes" id="UP000564964">
    <property type="component" value="Unassembled WGS sequence"/>
</dbReference>
<evidence type="ECO:0000313" key="12">
    <source>
        <dbReference type="EMBL" id="MBS3062364.1"/>
    </source>
</evidence>
<proteinExistence type="inferred from homology"/>
<evidence type="ECO:0000256" key="9">
    <source>
        <dbReference type="ARBA" id="ARBA00037998"/>
    </source>
</evidence>
<feature type="transmembrane region" description="Helical" evidence="10">
    <location>
        <begin position="127"/>
        <end position="151"/>
    </location>
</feature>
<dbReference type="GO" id="GO:1903806">
    <property type="term" value="P:L-isoleucine import across plasma membrane"/>
    <property type="evidence" value="ECO:0007669"/>
    <property type="project" value="TreeGrafter"/>
</dbReference>
<reference evidence="11" key="1">
    <citation type="journal article" date="2020" name="bioRxiv">
        <title>A rank-normalized archaeal taxonomy based on genome phylogeny resolves widespread incomplete and uneven classifications.</title>
        <authorList>
            <person name="Rinke C."/>
            <person name="Chuvochina M."/>
            <person name="Mussig A.J."/>
            <person name="Chaumeil P.-A."/>
            <person name="Waite D.W."/>
            <person name="Whitman W.B."/>
            <person name="Parks D.H."/>
            <person name="Hugenholtz P."/>
        </authorList>
    </citation>
    <scope>NUCLEOTIDE SEQUENCE</scope>
    <source>
        <strain evidence="11">UBA10219</strain>
    </source>
</reference>
<reference evidence="12" key="3">
    <citation type="submission" date="2021-05" db="EMBL/GenBank/DDBJ databases">
        <title>Protein family content uncovers lineage relationships and bacterial pathway maintenance mechanisms in DPANN archaea.</title>
        <authorList>
            <person name="Castelle C.J."/>
            <person name="Meheust R."/>
            <person name="Jaffe A.L."/>
            <person name="Seitz K."/>
            <person name="Gong X."/>
            <person name="Baker B.J."/>
            <person name="Banfield J.F."/>
        </authorList>
    </citation>
    <scope>NUCLEOTIDE SEQUENCE</scope>
    <source>
        <strain evidence="12">RIFCSPLOWO2_01_FULL_58_19</strain>
    </source>
</reference>
<protein>
    <submittedName>
        <fullName evidence="11">Branched-chain amino acid ABC transporter permease</fullName>
    </submittedName>
</protein>
<keyword evidence="7 10" id="KW-1133">Transmembrane helix</keyword>
<name>A0A7J4JNX1_9ARCH</name>
<gene>
    <name evidence="11" type="ORF">HA252_05880</name>
    <name evidence="12" type="ORF">J4203_00695</name>
</gene>
<dbReference type="GO" id="GO:0015190">
    <property type="term" value="F:L-leucine transmembrane transporter activity"/>
    <property type="evidence" value="ECO:0007669"/>
    <property type="project" value="TreeGrafter"/>
</dbReference>
<feature type="transmembrane region" description="Helical" evidence="10">
    <location>
        <begin position="88"/>
        <end position="107"/>
    </location>
</feature>
<dbReference type="EMBL" id="JAGVWE010000002">
    <property type="protein sequence ID" value="MBS3062364.1"/>
    <property type="molecule type" value="Genomic_DNA"/>
</dbReference>
<reference evidence="12" key="2">
    <citation type="submission" date="2021-03" db="EMBL/GenBank/DDBJ databases">
        <authorList>
            <person name="Jaffe A."/>
        </authorList>
    </citation>
    <scope>NUCLEOTIDE SEQUENCE</scope>
    <source>
        <strain evidence="12">RIFCSPLOWO2_01_FULL_58_19</strain>
    </source>
</reference>
<keyword evidence="3" id="KW-1003">Cell membrane</keyword>
<evidence type="ECO:0000256" key="10">
    <source>
        <dbReference type="SAM" id="Phobius"/>
    </source>
</evidence>
<feature type="transmembrane region" description="Helical" evidence="10">
    <location>
        <begin position="245"/>
        <end position="269"/>
    </location>
</feature>
<evidence type="ECO:0000256" key="2">
    <source>
        <dbReference type="ARBA" id="ARBA00022448"/>
    </source>
</evidence>
<organism evidence="11 13">
    <name type="scientific">Candidatus Iainarchaeum sp</name>
    <dbReference type="NCBI Taxonomy" id="3101447"/>
    <lineage>
        <taxon>Archaea</taxon>
        <taxon>Candidatus Iainarchaeota</taxon>
        <taxon>Candidatus Iainarchaeia</taxon>
        <taxon>Candidatus Iainarchaeales</taxon>
        <taxon>Candidatus Iainarchaeaceae</taxon>
        <taxon>Candidatus Iainarchaeum</taxon>
    </lineage>
</organism>
<dbReference type="GO" id="GO:0015808">
    <property type="term" value="P:L-alanine transport"/>
    <property type="evidence" value="ECO:0007669"/>
    <property type="project" value="TreeGrafter"/>
</dbReference>
<dbReference type="GO" id="GO:0005886">
    <property type="term" value="C:plasma membrane"/>
    <property type="evidence" value="ECO:0007669"/>
    <property type="project" value="UniProtKB-SubCell"/>
</dbReference>
<feature type="transmembrane region" description="Helical" evidence="10">
    <location>
        <begin position="217"/>
        <end position="239"/>
    </location>
</feature>
<dbReference type="EMBL" id="DUGH01000140">
    <property type="protein sequence ID" value="HIH16906.1"/>
    <property type="molecule type" value="Genomic_DNA"/>
</dbReference>
<keyword evidence="2" id="KW-0813">Transport</keyword>
<dbReference type="InterPro" id="IPR052157">
    <property type="entry name" value="BCAA_transport_permease"/>
</dbReference>
<evidence type="ECO:0000256" key="4">
    <source>
        <dbReference type="ARBA" id="ARBA00022519"/>
    </source>
</evidence>
<dbReference type="Proteomes" id="UP000678237">
    <property type="component" value="Unassembled WGS sequence"/>
</dbReference>
<dbReference type="AlphaFoldDB" id="A0A7J4JNX1"/>
<feature type="transmembrane region" description="Helical" evidence="10">
    <location>
        <begin position="6"/>
        <end position="24"/>
    </location>
</feature>
<evidence type="ECO:0000256" key="5">
    <source>
        <dbReference type="ARBA" id="ARBA00022692"/>
    </source>
</evidence>
<feature type="transmembrane region" description="Helical" evidence="10">
    <location>
        <begin position="57"/>
        <end position="76"/>
    </location>
</feature>
<keyword evidence="6" id="KW-0029">Amino-acid transport</keyword>
<dbReference type="GO" id="GO:0015192">
    <property type="term" value="F:L-phenylalanine transmembrane transporter activity"/>
    <property type="evidence" value="ECO:0007669"/>
    <property type="project" value="TreeGrafter"/>
</dbReference>
<evidence type="ECO:0000313" key="13">
    <source>
        <dbReference type="Proteomes" id="UP000564964"/>
    </source>
</evidence>
<comment type="similarity">
    <text evidence="9">Belongs to the binding-protein-dependent transport system permease family. LivHM subfamily.</text>
</comment>
<accession>A0A7J4JNX1</accession>
<dbReference type="PANTHER" id="PTHR11795:SF371">
    <property type="entry name" value="HIGH-AFFINITY BRANCHED-CHAIN AMINO ACID TRANSPORT SYSTEM PERMEASE PROTEIN LIVH"/>
    <property type="match status" value="1"/>
</dbReference>
<evidence type="ECO:0000256" key="3">
    <source>
        <dbReference type="ARBA" id="ARBA00022475"/>
    </source>
</evidence>
<comment type="caution">
    <text evidence="11">The sequence shown here is derived from an EMBL/GenBank/DDBJ whole genome shotgun (WGS) entry which is preliminary data.</text>
</comment>
<dbReference type="PANTHER" id="PTHR11795">
    <property type="entry name" value="BRANCHED-CHAIN AMINO ACID TRANSPORT SYSTEM PERMEASE PROTEIN LIVH"/>
    <property type="match status" value="1"/>
</dbReference>
<keyword evidence="8 10" id="KW-0472">Membrane</keyword>
<dbReference type="CDD" id="cd06582">
    <property type="entry name" value="TM_PBP1_LivH_like"/>
    <property type="match status" value="1"/>
</dbReference>
<evidence type="ECO:0000256" key="7">
    <source>
        <dbReference type="ARBA" id="ARBA00022989"/>
    </source>
</evidence>
<dbReference type="GO" id="GO:0015188">
    <property type="term" value="F:L-isoleucine transmembrane transporter activity"/>
    <property type="evidence" value="ECO:0007669"/>
    <property type="project" value="TreeGrafter"/>
</dbReference>
<evidence type="ECO:0000256" key="1">
    <source>
        <dbReference type="ARBA" id="ARBA00004651"/>
    </source>
</evidence>
<dbReference type="GO" id="GO:0005304">
    <property type="term" value="F:L-valine transmembrane transporter activity"/>
    <property type="evidence" value="ECO:0007669"/>
    <property type="project" value="TreeGrafter"/>
</dbReference>
<feature type="transmembrane region" description="Helical" evidence="10">
    <location>
        <begin position="31"/>
        <end position="51"/>
    </location>
</feature>
<comment type="subcellular location">
    <subcellularLocation>
        <location evidence="1">Cell membrane</location>
        <topology evidence="1">Multi-pass membrane protein</topology>
    </subcellularLocation>
</comment>
<sequence>MNGLIAGGIYSLIAIGYTMIYGILRFINFAYGEIAMVGAYAAYTAIVWLHWPLWAGVLAALAVCSLLGVAIDFVAYKPLRKANRLSSLITAIAVSLLLQNLVALFYGNEIKTFREGPVEQGMNFFGAFITPTQVTIIATAFLLMAGLYWFVAKTKLGKAIRATADDMELAKVVGIDSEKVIRTTFALGSGLAAAAGVLIALEQNIEPTMGVMPGIKAFTAAVVGGIGSIQGAMLGGMLIGLVENIGIWFLPSGYKDAIAFVVLIFFLMFKPKGLLGGKLEEDVRK</sequence>
<evidence type="ECO:0000313" key="11">
    <source>
        <dbReference type="EMBL" id="HIH16906.1"/>
    </source>
</evidence>
<keyword evidence="4" id="KW-0997">Cell inner membrane</keyword>
<evidence type="ECO:0000256" key="6">
    <source>
        <dbReference type="ARBA" id="ARBA00022970"/>
    </source>
</evidence>
<evidence type="ECO:0000256" key="8">
    <source>
        <dbReference type="ARBA" id="ARBA00023136"/>
    </source>
</evidence>
<dbReference type="Pfam" id="PF02653">
    <property type="entry name" value="BPD_transp_2"/>
    <property type="match status" value="1"/>
</dbReference>